<dbReference type="Proteomes" id="UP000282759">
    <property type="component" value="Unassembled WGS sequence"/>
</dbReference>
<comment type="caution">
    <text evidence="4">The sequence shown here is derived from an EMBL/GenBank/DDBJ whole genome shotgun (WGS) entry which is preliminary data.</text>
</comment>
<dbReference type="InterPro" id="IPR046947">
    <property type="entry name" value="LytR-like"/>
</dbReference>
<dbReference type="Gene3D" id="2.40.50.1020">
    <property type="entry name" value="LytTr DNA-binding domain"/>
    <property type="match status" value="1"/>
</dbReference>
<proteinExistence type="predicted"/>
<dbReference type="PROSITE" id="PS50930">
    <property type="entry name" value="HTH_LYTTR"/>
    <property type="match status" value="1"/>
</dbReference>
<keyword evidence="5" id="KW-1185">Reference proteome</keyword>
<feature type="modified residue" description="4-aspartylphosphate" evidence="1">
    <location>
        <position position="55"/>
    </location>
</feature>
<keyword evidence="1" id="KW-0597">Phosphoprotein</keyword>
<dbReference type="Pfam" id="PF04397">
    <property type="entry name" value="LytTR"/>
    <property type="match status" value="1"/>
</dbReference>
<dbReference type="RefSeq" id="WP_127706976.1">
    <property type="nucleotide sequence ID" value="NZ_SACK01000008.1"/>
</dbReference>
<evidence type="ECO:0000256" key="1">
    <source>
        <dbReference type="PROSITE-ProRule" id="PRU00169"/>
    </source>
</evidence>
<sequence>MDILIIEDEPNAARQLQGMIAACRPLARFGPLIDSLRDAVSYLGDGHSPDLIFLDIHLADGHAFDLFERVDIPCPVIFTTAYDQYAVKAFEVNSLDYLLKPMLEERVRKALDKFDLHCSIRQPGKLDETYLGRLQSLLSAGNNNYRQSFLIPYRDKLLPVQVKDFAWFEIKQGVVSGTRLDGTFHLLEERSLDELTKLLDPRQFYRANRQFLINKAALKEVVHYFNGKLLVRLHPEPSDKVIISREKVTQFKSWVTA</sequence>
<dbReference type="InterPro" id="IPR001789">
    <property type="entry name" value="Sig_transdc_resp-reg_receiver"/>
</dbReference>
<dbReference type="OrthoDB" id="9787344at2"/>
<dbReference type="PANTHER" id="PTHR37299">
    <property type="entry name" value="TRANSCRIPTIONAL REGULATOR-RELATED"/>
    <property type="match status" value="1"/>
</dbReference>
<evidence type="ECO:0000259" key="3">
    <source>
        <dbReference type="PROSITE" id="PS50930"/>
    </source>
</evidence>
<organism evidence="4 5">
    <name type="scientific">Mucilaginibacter limnophilus</name>
    <dbReference type="NCBI Taxonomy" id="1932778"/>
    <lineage>
        <taxon>Bacteria</taxon>
        <taxon>Pseudomonadati</taxon>
        <taxon>Bacteroidota</taxon>
        <taxon>Sphingobacteriia</taxon>
        <taxon>Sphingobacteriales</taxon>
        <taxon>Sphingobacteriaceae</taxon>
        <taxon>Mucilaginibacter</taxon>
    </lineage>
</organism>
<dbReference type="Gene3D" id="3.40.50.2300">
    <property type="match status" value="1"/>
</dbReference>
<evidence type="ECO:0000313" key="5">
    <source>
        <dbReference type="Proteomes" id="UP000282759"/>
    </source>
</evidence>
<dbReference type="AlphaFoldDB" id="A0A3S2UJJ6"/>
<feature type="domain" description="Response regulatory" evidence="2">
    <location>
        <begin position="2"/>
        <end position="115"/>
    </location>
</feature>
<dbReference type="InterPro" id="IPR007492">
    <property type="entry name" value="LytTR_DNA-bd_dom"/>
</dbReference>
<dbReference type="GO" id="GO:0000156">
    <property type="term" value="F:phosphorelay response regulator activity"/>
    <property type="evidence" value="ECO:0007669"/>
    <property type="project" value="InterPro"/>
</dbReference>
<dbReference type="SMART" id="SM00448">
    <property type="entry name" value="REC"/>
    <property type="match status" value="1"/>
</dbReference>
<dbReference type="PROSITE" id="PS50110">
    <property type="entry name" value="RESPONSE_REGULATORY"/>
    <property type="match status" value="1"/>
</dbReference>
<dbReference type="SUPFAM" id="SSF52172">
    <property type="entry name" value="CheY-like"/>
    <property type="match status" value="1"/>
</dbReference>
<dbReference type="GO" id="GO:0003677">
    <property type="term" value="F:DNA binding"/>
    <property type="evidence" value="ECO:0007669"/>
    <property type="project" value="InterPro"/>
</dbReference>
<dbReference type="PANTHER" id="PTHR37299:SF1">
    <property type="entry name" value="STAGE 0 SPORULATION PROTEIN A HOMOLOG"/>
    <property type="match status" value="1"/>
</dbReference>
<dbReference type="Pfam" id="PF00072">
    <property type="entry name" value="Response_reg"/>
    <property type="match status" value="1"/>
</dbReference>
<gene>
    <name evidence="4" type="ORF">EOD41_16590</name>
</gene>
<dbReference type="SMART" id="SM00850">
    <property type="entry name" value="LytTR"/>
    <property type="match status" value="1"/>
</dbReference>
<evidence type="ECO:0000313" key="4">
    <source>
        <dbReference type="EMBL" id="RVT98410.1"/>
    </source>
</evidence>
<protein>
    <submittedName>
        <fullName evidence="4">Response regulator transcription factor</fullName>
    </submittedName>
</protein>
<feature type="domain" description="HTH LytTR-type" evidence="3">
    <location>
        <begin position="191"/>
        <end position="257"/>
    </location>
</feature>
<reference evidence="4 5" key="1">
    <citation type="submission" date="2019-01" db="EMBL/GenBank/DDBJ databases">
        <authorList>
            <person name="Chen W.-M."/>
        </authorList>
    </citation>
    <scope>NUCLEOTIDE SEQUENCE [LARGE SCALE GENOMIC DNA]</scope>
    <source>
        <strain evidence="4 5">YBJ-36</strain>
    </source>
</reference>
<dbReference type="EMBL" id="SACK01000008">
    <property type="protein sequence ID" value="RVT98410.1"/>
    <property type="molecule type" value="Genomic_DNA"/>
</dbReference>
<evidence type="ECO:0000259" key="2">
    <source>
        <dbReference type="PROSITE" id="PS50110"/>
    </source>
</evidence>
<accession>A0A3S2UJJ6</accession>
<name>A0A3S2UJJ6_9SPHI</name>
<dbReference type="InterPro" id="IPR011006">
    <property type="entry name" value="CheY-like_superfamily"/>
</dbReference>